<feature type="region of interest" description="Disordered" evidence="1">
    <location>
        <begin position="300"/>
        <end position="321"/>
    </location>
</feature>
<accession>A0A5J5B288</accession>
<protein>
    <submittedName>
        <fullName evidence="2">Uncharacterized protein</fullName>
    </submittedName>
</protein>
<evidence type="ECO:0000313" key="2">
    <source>
        <dbReference type="EMBL" id="KAA8536684.1"/>
    </source>
</evidence>
<feature type="compositionally biased region" description="Basic and acidic residues" evidence="1">
    <location>
        <begin position="142"/>
        <end position="152"/>
    </location>
</feature>
<feature type="compositionally biased region" description="Basic and acidic residues" evidence="1">
    <location>
        <begin position="428"/>
        <end position="440"/>
    </location>
</feature>
<feature type="region of interest" description="Disordered" evidence="1">
    <location>
        <begin position="1"/>
        <end position="152"/>
    </location>
</feature>
<organism evidence="2 3">
    <name type="scientific">Nyssa sinensis</name>
    <dbReference type="NCBI Taxonomy" id="561372"/>
    <lineage>
        <taxon>Eukaryota</taxon>
        <taxon>Viridiplantae</taxon>
        <taxon>Streptophyta</taxon>
        <taxon>Embryophyta</taxon>
        <taxon>Tracheophyta</taxon>
        <taxon>Spermatophyta</taxon>
        <taxon>Magnoliopsida</taxon>
        <taxon>eudicotyledons</taxon>
        <taxon>Gunneridae</taxon>
        <taxon>Pentapetalae</taxon>
        <taxon>asterids</taxon>
        <taxon>Cornales</taxon>
        <taxon>Nyssaceae</taxon>
        <taxon>Nyssa</taxon>
    </lineage>
</organism>
<evidence type="ECO:0000256" key="1">
    <source>
        <dbReference type="SAM" id="MobiDB-lite"/>
    </source>
</evidence>
<feature type="compositionally biased region" description="Polar residues" evidence="1">
    <location>
        <begin position="1"/>
        <end position="11"/>
    </location>
</feature>
<dbReference type="PANTHER" id="PTHR37729">
    <property type="entry name" value="NEUROFILAMENT PROTEIN-LIKE PROTEIN"/>
    <property type="match status" value="1"/>
</dbReference>
<feature type="compositionally biased region" description="Basic and acidic residues" evidence="1">
    <location>
        <begin position="12"/>
        <end position="49"/>
    </location>
</feature>
<feature type="compositionally biased region" description="Basic and acidic residues" evidence="1">
    <location>
        <begin position="455"/>
        <end position="464"/>
    </location>
</feature>
<sequence>MASETVVSDHSATPERVEKKANEEVKTIEHESVAPSKESGEEEKCKAEESPSPAAPLAESEEKFEDKKVEPQVVEEVKKNDETPAVDVSVEDKLKVEPNSVPELDTCSVSEPAADSVKSQPEEQPAIESVEKQPQEEPAIESVEKQPEEQPKIIDVPKSSVEAVEKKEEQVEVLPVKESEAAVAREVESSEAESKKEEIPETEEQVKIVDVSESSVEAVEKKEEQVEVLPVKESEAVAAKEVESSEVESKKEEILEPEEQVKIVDVSESSVEAIEKKEEQGQVLPVKESEVVVAKEVECSEAESKKELTPEPVPELEEKPQEVDQLIEKNCAEIKPKECVEEGVGLGKTEVEKEAKDVKTEEDIGEKRITEELNQPETKKVEDVCSSISTTEVIEKSLEGENTSRDIELVAENVKEGIEAETVTSLETNKDGEAEGKADEVTTATLKEQAEEPQESERELKGEETLQTGETNLVKEKEADEIAKPDIPNPESTKDVDEKTSQDPLKEGVAAKPTQKQSNNIMAKVKQSLVKAKKAIIGKSSNPKLLSSETKGEVKIK</sequence>
<dbReference type="Proteomes" id="UP000325577">
    <property type="component" value="Linkage Group LG16"/>
</dbReference>
<feature type="compositionally biased region" description="Basic and acidic residues" evidence="1">
    <location>
        <begin position="492"/>
        <end position="506"/>
    </location>
</feature>
<feature type="compositionally biased region" description="Basic and acidic residues" evidence="1">
    <location>
        <begin position="300"/>
        <end position="309"/>
    </location>
</feature>
<dbReference type="OrthoDB" id="1304274at2759"/>
<feature type="compositionally biased region" description="Polar residues" evidence="1">
    <location>
        <begin position="539"/>
        <end position="549"/>
    </location>
</feature>
<evidence type="ECO:0000313" key="3">
    <source>
        <dbReference type="Proteomes" id="UP000325577"/>
    </source>
</evidence>
<feature type="compositionally biased region" description="Basic and acidic residues" evidence="1">
    <location>
        <begin position="183"/>
        <end position="207"/>
    </location>
</feature>
<keyword evidence="3" id="KW-1185">Reference proteome</keyword>
<dbReference type="PANTHER" id="PTHR37729:SF1">
    <property type="entry name" value="NEUROFILAMENT PROTEIN-LIKE PROTEIN"/>
    <property type="match status" value="1"/>
</dbReference>
<feature type="compositionally biased region" description="Basic and acidic residues" evidence="1">
    <location>
        <begin position="60"/>
        <end position="82"/>
    </location>
</feature>
<feature type="compositionally biased region" description="Basic and acidic residues" evidence="1">
    <location>
        <begin position="473"/>
        <end position="484"/>
    </location>
</feature>
<dbReference type="EMBL" id="CM018039">
    <property type="protein sequence ID" value="KAA8536684.1"/>
    <property type="molecule type" value="Genomic_DNA"/>
</dbReference>
<feature type="region of interest" description="Disordered" evidence="1">
    <location>
        <begin position="534"/>
        <end position="557"/>
    </location>
</feature>
<proteinExistence type="predicted"/>
<reference evidence="2 3" key="1">
    <citation type="submission" date="2019-09" db="EMBL/GenBank/DDBJ databases">
        <title>A chromosome-level genome assembly of the Chinese tupelo Nyssa sinensis.</title>
        <authorList>
            <person name="Yang X."/>
            <person name="Kang M."/>
            <person name="Yang Y."/>
            <person name="Xiong H."/>
            <person name="Wang M."/>
            <person name="Zhang Z."/>
            <person name="Wang Z."/>
            <person name="Wu H."/>
            <person name="Ma T."/>
            <person name="Liu J."/>
            <person name="Xi Z."/>
        </authorList>
    </citation>
    <scope>NUCLEOTIDE SEQUENCE [LARGE SCALE GENOMIC DNA]</scope>
    <source>
        <strain evidence="2">J267</strain>
        <tissue evidence="2">Leaf</tissue>
    </source>
</reference>
<name>A0A5J5B288_9ASTE</name>
<feature type="region of interest" description="Disordered" evidence="1">
    <location>
        <begin position="420"/>
        <end position="521"/>
    </location>
</feature>
<feature type="region of interest" description="Disordered" evidence="1">
    <location>
        <begin position="183"/>
        <end position="208"/>
    </location>
</feature>
<dbReference type="AlphaFoldDB" id="A0A5J5B288"/>
<gene>
    <name evidence="2" type="ORF">F0562_029162</name>
</gene>